<keyword evidence="4" id="KW-1185">Reference proteome</keyword>
<dbReference type="GO" id="GO:0016491">
    <property type="term" value="F:oxidoreductase activity"/>
    <property type="evidence" value="ECO:0007669"/>
    <property type="project" value="UniProtKB-KW"/>
</dbReference>
<dbReference type="RefSeq" id="WP_018442537.1">
    <property type="nucleotide sequence ID" value="NZ_KB890187.1"/>
</dbReference>
<evidence type="ECO:0000313" key="3">
    <source>
        <dbReference type="EMBL" id="PMS35456.1"/>
    </source>
</evidence>
<dbReference type="PANTHER" id="PTHR11091:SF0">
    <property type="entry name" value="MALATE DEHYDROGENASE"/>
    <property type="match status" value="1"/>
</dbReference>
<dbReference type="AlphaFoldDB" id="A0A2N7X152"/>
<sequence>MTTYIQSDELHELCEKAALARGVGAQHASWFARALTRTSLMGIDTHGLRLLPLYLRELDEGRSNPCPVMRTMRQSGGTALVDADGALGVVAGTYAAELASDLASEHGVGVVAVANSNHFGAASVYGELIGKRGLIGMVTTSAAARMAPFSGKRAMFGTNPICFVAPACADDLYLFDMATSQISYSQVKHYRRNGLALPPGWALDADGRPAGDPSRVAALSPLGGYKGQGLAMMVQILSCLLASMPLDHELSHLDAEPYDRGRQIGHCLIAIDPARFGSLDRFRQNVSDLMETIRRTPSVDGEQVLVAGDPQKASAASRTSMGIPLNADEARSLADEARRLGLSRILSDNEALQKEVA</sequence>
<dbReference type="Pfam" id="PF02615">
    <property type="entry name" value="Ldh_2"/>
    <property type="match status" value="1"/>
</dbReference>
<comment type="caution">
    <text evidence="3">The sequence shown here is derived from an EMBL/GenBank/DDBJ whole genome shotgun (WGS) entry which is preliminary data.</text>
</comment>
<dbReference type="Gene3D" id="3.30.1370.60">
    <property type="entry name" value="Hypothetical oxidoreductase yiak, domain 2"/>
    <property type="match status" value="1"/>
</dbReference>
<comment type="similarity">
    <text evidence="1">Belongs to the LDH2/MDH2 oxidoreductase family.</text>
</comment>
<dbReference type="Gene3D" id="1.10.1530.10">
    <property type="match status" value="1"/>
</dbReference>
<dbReference type="InterPro" id="IPR003767">
    <property type="entry name" value="Malate/L-lactate_DH-like"/>
</dbReference>
<name>A0A2N7X152_9BURK</name>
<dbReference type="PANTHER" id="PTHR11091">
    <property type="entry name" value="OXIDOREDUCTASE-RELATED"/>
    <property type="match status" value="1"/>
</dbReference>
<dbReference type="OrthoDB" id="924592at2"/>
<dbReference type="EMBL" id="PNYC01000011">
    <property type="protein sequence ID" value="PMS35456.1"/>
    <property type="molecule type" value="Genomic_DNA"/>
</dbReference>
<dbReference type="STRING" id="863227.GCA_000373005_03938"/>
<dbReference type="InterPro" id="IPR043144">
    <property type="entry name" value="Mal/L-sulf/L-lact_DH-like_ah"/>
</dbReference>
<keyword evidence="2" id="KW-0560">Oxidoreductase</keyword>
<evidence type="ECO:0000313" key="4">
    <source>
        <dbReference type="Proteomes" id="UP000235777"/>
    </source>
</evidence>
<proteinExistence type="inferred from homology"/>
<dbReference type="Proteomes" id="UP000235777">
    <property type="component" value="Unassembled WGS sequence"/>
</dbReference>
<reference evidence="3 4" key="1">
    <citation type="submission" date="2018-01" db="EMBL/GenBank/DDBJ databases">
        <title>Whole genome analyses suggest that Burkholderia sensu lato contains two further novel genera in the rhizoxinica-symbiotica group Mycetohabitans gen. nov., and Trinickia gen. nov.: implications for the evolution of diazotrophy and nodulation in the Burkholderiaceae.</title>
        <authorList>
            <person name="Estrada-de los Santos P."/>
            <person name="Palmer M."/>
            <person name="Chavez-Ramirez B."/>
            <person name="Beukes C."/>
            <person name="Steenkamp E.T."/>
            <person name="Hirsch A.M."/>
            <person name="Manyaka P."/>
            <person name="Maluk M."/>
            <person name="Lafos M."/>
            <person name="Crook M."/>
            <person name="Gross E."/>
            <person name="Simon M.F."/>
            <person name="Bueno dos Reis Junior F."/>
            <person name="Poole P.S."/>
            <person name="Venter S.N."/>
            <person name="James E.K."/>
        </authorList>
    </citation>
    <scope>NUCLEOTIDE SEQUENCE [LARGE SCALE GENOMIC DNA]</scope>
    <source>
        <strain evidence="3 4">JPY 581</strain>
    </source>
</reference>
<gene>
    <name evidence="3" type="ORF">C0Z20_18395</name>
</gene>
<dbReference type="InterPro" id="IPR036111">
    <property type="entry name" value="Mal/L-sulfo/L-lacto_DH-like_sf"/>
</dbReference>
<dbReference type="InterPro" id="IPR043143">
    <property type="entry name" value="Mal/L-sulf/L-lact_DH-like_NADP"/>
</dbReference>
<protein>
    <submittedName>
        <fullName evidence="3">Lactate dehydrogenase</fullName>
    </submittedName>
</protein>
<evidence type="ECO:0000256" key="2">
    <source>
        <dbReference type="ARBA" id="ARBA00023002"/>
    </source>
</evidence>
<organism evidence="3 4">
    <name type="scientific">Trinickia symbiotica</name>
    <dbReference type="NCBI Taxonomy" id="863227"/>
    <lineage>
        <taxon>Bacteria</taxon>
        <taxon>Pseudomonadati</taxon>
        <taxon>Pseudomonadota</taxon>
        <taxon>Betaproteobacteria</taxon>
        <taxon>Burkholderiales</taxon>
        <taxon>Burkholderiaceae</taxon>
        <taxon>Trinickia</taxon>
    </lineage>
</organism>
<dbReference type="SUPFAM" id="SSF89733">
    <property type="entry name" value="L-sulfolactate dehydrogenase-like"/>
    <property type="match status" value="1"/>
</dbReference>
<accession>A0A2N7X152</accession>
<evidence type="ECO:0000256" key="1">
    <source>
        <dbReference type="ARBA" id="ARBA00006056"/>
    </source>
</evidence>